<dbReference type="PANTHER" id="PTHR35038">
    <property type="entry name" value="DISSIMILATORY SULFITE REDUCTASE SIRA"/>
    <property type="match status" value="1"/>
</dbReference>
<dbReference type="EMBL" id="CP136522">
    <property type="protein sequence ID" value="WOT05396.1"/>
    <property type="molecule type" value="Genomic_DNA"/>
</dbReference>
<evidence type="ECO:0000259" key="4">
    <source>
        <dbReference type="Pfam" id="PF22678"/>
    </source>
</evidence>
<sequence>MKPSLVAPLLLSIFMSASALAGGAWESMSPEAIGGVLDKKFAEGRYSKKGADTCLACHKRSEKVLTIFSTPHGNAANDKSPMGSLQCEACHGPIGKHNRGGKEPMIAFGEGSPLTAENQNSVCMSCHQDEPRMSWHSSLHNLEEVACADCHQIHSEQDPVLSKDTQVEVCTSCHTREQSDLKKRSHHPLDWDGMTCTSCHSAHGSMNEASLKQATVNENCYECHTDKRSVYLVEHQPVIDNCSNCHDPHGSVNDNLLIRRAPQLCQSCHASPHSGTALLGSGNSTMTSGQSCLNCHSQIHGSHNPVYDKYTPPLSR</sequence>
<evidence type="ECO:0000259" key="3">
    <source>
        <dbReference type="Pfam" id="PF09699"/>
    </source>
</evidence>
<evidence type="ECO:0000256" key="2">
    <source>
        <dbReference type="SAM" id="SignalP"/>
    </source>
</evidence>
<dbReference type="InterPro" id="IPR036280">
    <property type="entry name" value="Multihaem_cyt_sf"/>
</dbReference>
<name>A0ABZ0K0U3_9GAMM</name>
<organism evidence="5 6">
    <name type="scientific">Shewanella youngdeokensis</name>
    <dbReference type="NCBI Taxonomy" id="2999068"/>
    <lineage>
        <taxon>Bacteria</taxon>
        <taxon>Pseudomonadati</taxon>
        <taxon>Pseudomonadota</taxon>
        <taxon>Gammaproteobacteria</taxon>
        <taxon>Alteromonadales</taxon>
        <taxon>Shewanellaceae</taxon>
        <taxon>Shewanella</taxon>
    </lineage>
</organism>
<evidence type="ECO:0000313" key="5">
    <source>
        <dbReference type="EMBL" id="WOT05396.1"/>
    </source>
</evidence>
<keyword evidence="6" id="KW-1185">Reference proteome</keyword>
<protein>
    <submittedName>
        <fullName evidence="5">DmsE family decaheme c-type cytochrome</fullName>
    </submittedName>
</protein>
<dbReference type="RefSeq" id="WP_310469655.1">
    <property type="nucleotide sequence ID" value="NZ_CP136522.1"/>
</dbReference>
<dbReference type="InterPro" id="IPR010177">
    <property type="entry name" value="Paired_CXXCH_1"/>
</dbReference>
<accession>A0ABZ0K0U3</accession>
<dbReference type="InterPro" id="IPR053875">
    <property type="entry name" value="Cytochrom_c_NrfB-like_dom"/>
</dbReference>
<keyword evidence="1 2" id="KW-0732">Signal</keyword>
<dbReference type="SUPFAM" id="SSF48695">
    <property type="entry name" value="Multiheme cytochromes"/>
    <property type="match status" value="1"/>
</dbReference>
<reference evidence="5 6" key="1">
    <citation type="submission" date="2023-10" db="EMBL/GenBank/DDBJ databases">
        <title>Complete genome sequence of Shewanella sp. DAU334.</title>
        <authorList>
            <person name="Lee Y.-S."/>
            <person name="Jeong H.-R."/>
            <person name="Hwang E.-J."/>
            <person name="Choi Y.-L."/>
            <person name="Kim G.-D."/>
        </authorList>
    </citation>
    <scope>NUCLEOTIDE SEQUENCE [LARGE SCALE GENOMIC DNA]</scope>
    <source>
        <strain evidence="5 6">DAU334</strain>
    </source>
</reference>
<dbReference type="InterPro" id="IPR020015">
    <property type="entry name" value="Decahaem_cyt-c_DmsE"/>
</dbReference>
<feature type="chain" id="PRO_5045230439" evidence="2">
    <location>
        <begin position="22"/>
        <end position="316"/>
    </location>
</feature>
<dbReference type="Pfam" id="PF22678">
    <property type="entry name" value="Cytochrom_c_NrfB-like"/>
    <property type="match status" value="1"/>
</dbReference>
<dbReference type="PANTHER" id="PTHR35038:SF6">
    <property type="entry name" value="SURFACE LOCALIZED DECAHEME CYTOCHROME C LIPOPROTEIN"/>
    <property type="match status" value="1"/>
</dbReference>
<dbReference type="Gene3D" id="3.90.10.10">
    <property type="entry name" value="Cytochrome C3"/>
    <property type="match status" value="2"/>
</dbReference>
<feature type="domain" description="Doubled CXXCH motif" evidence="3">
    <location>
        <begin position="235"/>
        <end position="271"/>
    </location>
</feature>
<dbReference type="Gene3D" id="1.10.1130.10">
    <property type="entry name" value="Flavocytochrome C3, Chain A"/>
    <property type="match status" value="1"/>
</dbReference>
<evidence type="ECO:0000256" key="1">
    <source>
        <dbReference type="ARBA" id="ARBA00022729"/>
    </source>
</evidence>
<gene>
    <name evidence="5" type="ORF">RGE70_00790</name>
</gene>
<proteinExistence type="predicted"/>
<evidence type="ECO:0000313" key="6">
    <source>
        <dbReference type="Proteomes" id="UP001529491"/>
    </source>
</evidence>
<dbReference type="InterPro" id="IPR051829">
    <property type="entry name" value="Multiheme_Cytochr_ET"/>
</dbReference>
<dbReference type="NCBIfam" id="TIGR01905">
    <property type="entry name" value="paired_CXXCH_1"/>
    <property type="match status" value="2"/>
</dbReference>
<dbReference type="NCBIfam" id="TIGR03508">
    <property type="entry name" value="decahem_SO"/>
    <property type="match status" value="1"/>
</dbReference>
<dbReference type="Pfam" id="PF09699">
    <property type="entry name" value="Paired_CXXCH_1"/>
    <property type="match status" value="2"/>
</dbReference>
<feature type="domain" description="Cytochrome c-type protein NrfB-like" evidence="4">
    <location>
        <begin position="87"/>
        <end position="163"/>
    </location>
</feature>
<dbReference type="Proteomes" id="UP001529491">
    <property type="component" value="Chromosome"/>
</dbReference>
<feature type="signal peptide" evidence="2">
    <location>
        <begin position="1"/>
        <end position="21"/>
    </location>
</feature>
<feature type="domain" description="Doubled CXXCH motif" evidence="3">
    <location>
        <begin position="186"/>
        <end position="228"/>
    </location>
</feature>